<name>A0ABT3XLW3_9FLAO</name>
<sequence length="87" mass="10335">MKKEFHIIDAKDALLYDIYLLLTQVIENQMKGTVKNIEYYDNADLKRMFNLGDKSLYRRRKEGSLPYIKIGGKIYYRADALKNLQKK</sequence>
<proteinExistence type="predicted"/>
<dbReference type="EMBL" id="JAOVZW010000003">
    <property type="protein sequence ID" value="MCX8523116.1"/>
    <property type="molecule type" value="Genomic_DNA"/>
</dbReference>
<evidence type="ECO:0000259" key="1">
    <source>
        <dbReference type="Pfam" id="PF12728"/>
    </source>
</evidence>
<dbReference type="InterPro" id="IPR041657">
    <property type="entry name" value="HTH_17"/>
</dbReference>
<dbReference type="Pfam" id="PF12728">
    <property type="entry name" value="HTH_17"/>
    <property type="match status" value="1"/>
</dbReference>
<reference evidence="2" key="1">
    <citation type="submission" date="2022-10" db="EMBL/GenBank/DDBJ databases">
        <title>Chryseobacterium sp. nov., a novel bacterial species.</title>
        <authorList>
            <person name="Cao Y."/>
        </authorList>
    </citation>
    <scope>NUCLEOTIDE SEQUENCE</scope>
    <source>
        <strain evidence="2">CCTCC AB2015118</strain>
    </source>
</reference>
<accession>A0ABT3XLW3</accession>
<evidence type="ECO:0000313" key="3">
    <source>
        <dbReference type="Proteomes" id="UP001073122"/>
    </source>
</evidence>
<feature type="domain" description="Helix-turn-helix" evidence="1">
    <location>
        <begin position="39"/>
        <end position="83"/>
    </location>
</feature>
<keyword evidence="3" id="KW-1185">Reference proteome</keyword>
<evidence type="ECO:0000313" key="2">
    <source>
        <dbReference type="EMBL" id="MCX8523116.1"/>
    </source>
</evidence>
<dbReference type="SUPFAM" id="SSF46955">
    <property type="entry name" value="Putative DNA-binding domain"/>
    <property type="match status" value="1"/>
</dbReference>
<organism evidence="2 3">
    <name type="scientific">Chryseobacterium formosus</name>
    <dbReference type="NCBI Taxonomy" id="1537363"/>
    <lineage>
        <taxon>Bacteria</taxon>
        <taxon>Pseudomonadati</taxon>
        <taxon>Bacteroidota</taxon>
        <taxon>Flavobacteriia</taxon>
        <taxon>Flavobacteriales</taxon>
        <taxon>Weeksellaceae</taxon>
        <taxon>Chryseobacterium group</taxon>
        <taxon>Chryseobacterium</taxon>
    </lineage>
</organism>
<dbReference type="InterPro" id="IPR009061">
    <property type="entry name" value="DNA-bd_dom_put_sf"/>
</dbReference>
<comment type="caution">
    <text evidence="2">The sequence shown here is derived from an EMBL/GenBank/DDBJ whole genome shotgun (WGS) entry which is preliminary data.</text>
</comment>
<gene>
    <name evidence="2" type="ORF">OF897_04165</name>
</gene>
<dbReference type="Proteomes" id="UP001073122">
    <property type="component" value="Unassembled WGS sequence"/>
</dbReference>
<dbReference type="RefSeq" id="WP_267264437.1">
    <property type="nucleotide sequence ID" value="NZ_JAOVZW010000003.1"/>
</dbReference>
<protein>
    <submittedName>
        <fullName evidence="2">Helix-turn-helix domain-containing protein</fullName>
    </submittedName>
</protein>